<sequence length="23" mass="2545">MCNILLSSLNHPCERKEASSSQP</sequence>
<organism evidence="1">
    <name type="scientific">Arundo donax</name>
    <name type="common">Giant reed</name>
    <name type="synonym">Donax arundinaceus</name>
    <dbReference type="NCBI Taxonomy" id="35708"/>
    <lineage>
        <taxon>Eukaryota</taxon>
        <taxon>Viridiplantae</taxon>
        <taxon>Streptophyta</taxon>
        <taxon>Embryophyta</taxon>
        <taxon>Tracheophyta</taxon>
        <taxon>Spermatophyta</taxon>
        <taxon>Magnoliopsida</taxon>
        <taxon>Liliopsida</taxon>
        <taxon>Poales</taxon>
        <taxon>Poaceae</taxon>
        <taxon>PACMAD clade</taxon>
        <taxon>Arundinoideae</taxon>
        <taxon>Arundineae</taxon>
        <taxon>Arundo</taxon>
    </lineage>
</organism>
<evidence type="ECO:0000313" key="1">
    <source>
        <dbReference type="EMBL" id="JAD74275.1"/>
    </source>
</evidence>
<reference evidence="1" key="2">
    <citation type="journal article" date="2015" name="Data Brief">
        <title>Shoot transcriptome of the giant reed, Arundo donax.</title>
        <authorList>
            <person name="Barrero R.A."/>
            <person name="Guerrero F.D."/>
            <person name="Moolhuijzen P."/>
            <person name="Goolsby J.A."/>
            <person name="Tidwell J."/>
            <person name="Bellgard S.E."/>
            <person name="Bellgard M.I."/>
        </authorList>
    </citation>
    <scope>NUCLEOTIDE SEQUENCE</scope>
    <source>
        <tissue evidence="1">Shoot tissue taken approximately 20 cm above the soil surface</tissue>
    </source>
</reference>
<proteinExistence type="predicted"/>
<name>A0A0A9CLL1_ARUDO</name>
<dbReference type="AlphaFoldDB" id="A0A0A9CLL1"/>
<dbReference type="EMBL" id="GBRH01223620">
    <property type="protein sequence ID" value="JAD74275.1"/>
    <property type="molecule type" value="Transcribed_RNA"/>
</dbReference>
<protein>
    <submittedName>
        <fullName evidence="1">Uncharacterized protein</fullName>
    </submittedName>
</protein>
<reference evidence="1" key="1">
    <citation type="submission" date="2014-09" db="EMBL/GenBank/DDBJ databases">
        <authorList>
            <person name="Magalhaes I.L.F."/>
            <person name="Oliveira U."/>
            <person name="Santos F.R."/>
            <person name="Vidigal T.H.D.A."/>
            <person name="Brescovit A.D."/>
            <person name="Santos A.J."/>
        </authorList>
    </citation>
    <scope>NUCLEOTIDE SEQUENCE</scope>
    <source>
        <tissue evidence="1">Shoot tissue taken approximately 20 cm above the soil surface</tissue>
    </source>
</reference>
<accession>A0A0A9CLL1</accession>